<organism evidence="1 2">
    <name type="scientific">Streptomyces longisporoflavus</name>
    <dbReference type="NCBI Taxonomy" id="28044"/>
    <lineage>
        <taxon>Bacteria</taxon>
        <taxon>Bacillati</taxon>
        <taxon>Actinomycetota</taxon>
        <taxon>Actinomycetes</taxon>
        <taxon>Kitasatosporales</taxon>
        <taxon>Streptomycetaceae</taxon>
        <taxon>Streptomyces</taxon>
    </lineage>
</organism>
<evidence type="ECO:0000313" key="1">
    <source>
        <dbReference type="EMBL" id="MFH8551805.1"/>
    </source>
</evidence>
<dbReference type="Proteomes" id="UP001610818">
    <property type="component" value="Unassembled WGS sequence"/>
</dbReference>
<dbReference type="EMBL" id="JBIRGQ010000015">
    <property type="protein sequence ID" value="MFH8551805.1"/>
    <property type="molecule type" value="Genomic_DNA"/>
</dbReference>
<reference evidence="1 2" key="1">
    <citation type="submission" date="2024-10" db="EMBL/GenBank/DDBJ databases">
        <title>The Natural Products Discovery Center: Release of the First 8490 Sequenced Strains for Exploring Actinobacteria Biosynthetic Diversity.</title>
        <authorList>
            <person name="Kalkreuter E."/>
            <person name="Kautsar S.A."/>
            <person name="Yang D."/>
            <person name="Bader C.D."/>
            <person name="Teijaro C.N."/>
            <person name="Fluegel L."/>
            <person name="Davis C.M."/>
            <person name="Simpson J.R."/>
            <person name="Lauterbach L."/>
            <person name="Steele A.D."/>
            <person name="Gui C."/>
            <person name="Meng S."/>
            <person name="Li G."/>
            <person name="Viehrig K."/>
            <person name="Ye F."/>
            <person name="Su P."/>
            <person name="Kiefer A.F."/>
            <person name="Nichols A."/>
            <person name="Cepeda A.J."/>
            <person name="Yan W."/>
            <person name="Fan B."/>
            <person name="Jiang Y."/>
            <person name="Adhikari A."/>
            <person name="Zheng C.-J."/>
            <person name="Schuster L."/>
            <person name="Cowan T.M."/>
            <person name="Smanski M.J."/>
            <person name="Chevrette M.G."/>
            <person name="De Carvalho L.P.S."/>
            <person name="Shen B."/>
        </authorList>
    </citation>
    <scope>NUCLEOTIDE SEQUENCE [LARGE SCALE GENOMIC DNA]</scope>
    <source>
        <strain evidence="1 2">NPDC017990</strain>
    </source>
</reference>
<name>A0ABW7R681_9ACTN</name>
<accession>A0ABW7R681</accession>
<evidence type="ECO:0000313" key="2">
    <source>
        <dbReference type="Proteomes" id="UP001610818"/>
    </source>
</evidence>
<gene>
    <name evidence="1" type="ORF">ACH4F9_43200</name>
</gene>
<protein>
    <submittedName>
        <fullName evidence="1">Uncharacterized protein</fullName>
    </submittedName>
</protein>
<comment type="caution">
    <text evidence="1">The sequence shown here is derived from an EMBL/GenBank/DDBJ whole genome shotgun (WGS) entry which is preliminary data.</text>
</comment>
<proteinExistence type="predicted"/>
<sequence length="70" mass="7872">MRDVFWLVASRKAPPRNGEFATERKLGPYYTRHGYSVLAPGQTTDVGYILTGRPIGLGAGPGEQLFYRWK</sequence>
<dbReference type="RefSeq" id="WP_397718883.1">
    <property type="nucleotide sequence ID" value="NZ_JBIRGN010000015.1"/>
</dbReference>
<keyword evidence="2" id="KW-1185">Reference proteome</keyword>